<feature type="transmembrane region" description="Helical" evidence="1">
    <location>
        <begin position="57"/>
        <end position="77"/>
    </location>
</feature>
<reference evidence="2 3" key="2">
    <citation type="journal article" date="2012" name="Stand. Genomic Sci.">
        <title>Complete genome sequence of Thauera aminoaromatica strain MZ1T.</title>
        <authorList>
            <person name="Jiang K."/>
            <person name="Sanseverino J."/>
            <person name="Chauhan A."/>
            <person name="Lucas S."/>
            <person name="Copeland A."/>
            <person name="Lapidus A."/>
            <person name="Del Rio T.G."/>
            <person name="Dalin E."/>
            <person name="Tice H."/>
            <person name="Bruce D."/>
            <person name="Goodwin L."/>
            <person name="Pitluck S."/>
            <person name="Sims D."/>
            <person name="Brettin T."/>
            <person name="Detter J.C."/>
            <person name="Han C."/>
            <person name="Chang Y.J."/>
            <person name="Larimer F."/>
            <person name="Land M."/>
            <person name="Hauser L."/>
            <person name="Kyrpides N.C."/>
            <person name="Mikhailova N."/>
            <person name="Moser S."/>
            <person name="Jegier P."/>
            <person name="Close D."/>
            <person name="Debruyn J.M."/>
            <person name="Wang Y."/>
            <person name="Layton A.C."/>
            <person name="Allen M.S."/>
            <person name="Sayler G.S."/>
        </authorList>
    </citation>
    <scope>NUCLEOTIDE SEQUENCE [LARGE SCALE GENOMIC DNA]</scope>
    <source>
        <strain evidence="2 3">MZ1T</strain>
        <plasmid evidence="2">pTha01</plasmid>
    </source>
</reference>
<keyword evidence="2" id="KW-0614">Plasmid</keyword>
<gene>
    <name evidence="2" type="ordered locus">Tmz1t_2348</name>
</gene>
<feature type="transmembrane region" description="Helical" evidence="1">
    <location>
        <begin position="21"/>
        <end position="42"/>
    </location>
</feature>
<protein>
    <recommendedName>
        <fullName evidence="4">CBS domain-containing protein</fullName>
    </recommendedName>
</protein>
<geneLocation type="plasmid" evidence="2 3">
    <name>pTha01</name>
</geneLocation>
<dbReference type="KEGG" id="tmz:Tmz1t_2348"/>
<dbReference type="eggNOG" id="COG0517">
    <property type="taxonomic scope" value="Bacteria"/>
</dbReference>
<reference evidence="3" key="1">
    <citation type="submission" date="2008-12" db="EMBL/GenBank/DDBJ databases">
        <title>Complete sequence of plasmid of Thauera sp. MZ1T.</title>
        <authorList>
            <consortium name="US DOE Joint Genome Institute"/>
            <person name="Lucas S."/>
            <person name="Copeland A."/>
            <person name="Lapidus A."/>
            <person name="Glavina del Rio T."/>
            <person name="Dalin E."/>
            <person name="Tice H."/>
            <person name="Bruce D."/>
            <person name="Goodwin L."/>
            <person name="Pitluck S."/>
            <person name="Sims D."/>
            <person name="Brettin T."/>
            <person name="Detter J.C."/>
            <person name="Han C."/>
            <person name="Larimer F."/>
            <person name="Land M."/>
            <person name="Hauser L."/>
            <person name="Kyrpides N."/>
            <person name="Mikhailova N."/>
            <person name="Sayler G.S."/>
        </authorList>
    </citation>
    <scope>NUCLEOTIDE SEQUENCE [LARGE SCALE GENOMIC DNA]</scope>
    <source>
        <strain evidence="3">MZ1T</strain>
        <plasmid evidence="3">pTha01</plasmid>
    </source>
</reference>
<evidence type="ECO:0008006" key="4">
    <source>
        <dbReference type="Google" id="ProtNLM"/>
    </source>
</evidence>
<dbReference type="EMBL" id="CP001282">
    <property type="protein sequence ID" value="ACK55084.1"/>
    <property type="molecule type" value="Genomic_DNA"/>
</dbReference>
<dbReference type="HOGENOM" id="CLU_1184599_0_0_4"/>
<keyword evidence="3" id="KW-1185">Reference proteome</keyword>
<dbReference type="OrthoDB" id="4582921at2"/>
<dbReference type="AlphaFoldDB" id="B8F0B8"/>
<dbReference type="RefSeq" id="WP_012592884.1">
    <property type="nucleotide sequence ID" value="NC_011667.1"/>
</dbReference>
<organism evidence="2 3">
    <name type="scientific">Thauera aminoaromatica</name>
    <dbReference type="NCBI Taxonomy" id="164330"/>
    <lineage>
        <taxon>Bacteria</taxon>
        <taxon>Pseudomonadati</taxon>
        <taxon>Pseudomonadota</taxon>
        <taxon>Betaproteobacteria</taxon>
        <taxon>Rhodocyclales</taxon>
        <taxon>Zoogloeaceae</taxon>
        <taxon>Thauera</taxon>
    </lineage>
</organism>
<dbReference type="Proteomes" id="UP000002186">
    <property type="component" value="Plasmid pTha01"/>
</dbReference>
<evidence type="ECO:0000313" key="3">
    <source>
        <dbReference type="Proteomes" id="UP000002186"/>
    </source>
</evidence>
<evidence type="ECO:0000313" key="2">
    <source>
        <dbReference type="EMBL" id="ACK55084.1"/>
    </source>
</evidence>
<evidence type="ECO:0000256" key="1">
    <source>
        <dbReference type="SAM" id="Phobius"/>
    </source>
</evidence>
<keyword evidence="1" id="KW-1133">Transmembrane helix</keyword>
<proteinExistence type="predicted"/>
<accession>B8F0B8</accession>
<keyword evidence="1" id="KW-0472">Membrane</keyword>
<sequence>MTDNPQISDEEAIARSKIGRHVTYFALTVTGLLGFVAILVAINETSVEKRFIYVKDILTIVLPLIGTWVGTVLAFYFSRENFVAASRQTADLVRQLTPEQRLQSIPVTEVMLDMTASTTTKLLLSTPGDAEKIKLKTDLIEALLEKNNRNRLPIVDSAGKALFVLHRSFIDKFLVKLAQGGGTSLADATLKDLLAQEELKTIFQSFATVGKDAKLIAIKLAMDGNPNCSDAFVTEDGTKGSKALGWITNVIVQEKSVA</sequence>
<keyword evidence="1" id="KW-0812">Transmembrane</keyword>
<name>B8F0B8_THASP</name>